<feature type="compositionally biased region" description="Polar residues" evidence="1">
    <location>
        <begin position="1"/>
        <end position="16"/>
    </location>
</feature>
<organism evidence="2 3">
    <name type="scientific">Hymenobacter oligotrophus</name>
    <dbReference type="NCBI Taxonomy" id="2319843"/>
    <lineage>
        <taxon>Bacteria</taxon>
        <taxon>Pseudomonadati</taxon>
        <taxon>Bacteroidota</taxon>
        <taxon>Cytophagia</taxon>
        <taxon>Cytophagales</taxon>
        <taxon>Hymenobacteraceae</taxon>
        <taxon>Hymenobacter</taxon>
    </lineage>
</organism>
<dbReference type="KEGG" id="hyh:D3Y59_07515"/>
<evidence type="ECO:0000313" key="3">
    <source>
        <dbReference type="Proteomes" id="UP000262802"/>
    </source>
</evidence>
<gene>
    <name evidence="2" type="ORF">D3Y59_07515</name>
</gene>
<dbReference type="Proteomes" id="UP000262802">
    <property type="component" value="Chromosome"/>
</dbReference>
<evidence type="ECO:0000313" key="2">
    <source>
        <dbReference type="EMBL" id="AYA36915.1"/>
    </source>
</evidence>
<sequence>MPQVATPKTETPQPLSNRVGPAPAAKPVPASPTAQPVAPAPRMRYWEQIDPASHSLYPVD</sequence>
<dbReference type="RefSeq" id="WP_119444493.1">
    <property type="nucleotide sequence ID" value="NZ_CP032317.1"/>
</dbReference>
<feature type="region of interest" description="Disordered" evidence="1">
    <location>
        <begin position="1"/>
        <end position="42"/>
    </location>
</feature>
<reference evidence="2 3" key="1">
    <citation type="submission" date="2018-09" db="EMBL/GenBank/DDBJ databases">
        <title>Hymenobacter medium sp. nov., isolated from R2A medium.</title>
        <authorList>
            <person name="Yingchao G."/>
        </authorList>
    </citation>
    <scope>NUCLEOTIDE SEQUENCE [LARGE SCALE GENOMIC DNA]</scope>
    <source>
        <strain evidence="3">sh-6</strain>
    </source>
</reference>
<dbReference type="EMBL" id="CP032317">
    <property type="protein sequence ID" value="AYA36915.1"/>
    <property type="molecule type" value="Genomic_DNA"/>
</dbReference>
<keyword evidence="3" id="KW-1185">Reference proteome</keyword>
<dbReference type="AlphaFoldDB" id="A0A3B7QZ76"/>
<protein>
    <submittedName>
        <fullName evidence="2">Uncharacterized protein</fullName>
    </submittedName>
</protein>
<accession>A0A3B7QZ76</accession>
<evidence type="ECO:0000256" key="1">
    <source>
        <dbReference type="SAM" id="MobiDB-lite"/>
    </source>
</evidence>
<name>A0A3B7QZ76_9BACT</name>
<proteinExistence type="predicted"/>